<dbReference type="OrthoDB" id="5077620at2"/>
<keyword evidence="2" id="KW-1185">Reference proteome</keyword>
<name>A0A1B9N821_9MICO</name>
<sequence>MSTPELAPRSPVVAFAITWAFGALAAIAVGVFAPFDQRFAWMAIGAGASLLVAFAVNLWHGRAEGFIVRTAASVLGALLLMGFISLGFALAAIAA</sequence>
<dbReference type="EMBL" id="LXMD01000029">
    <property type="protein sequence ID" value="OCG72740.1"/>
    <property type="molecule type" value="Genomic_DNA"/>
</dbReference>
<comment type="caution">
    <text evidence="1">The sequence shown here is derived from an EMBL/GenBank/DDBJ whole genome shotgun (WGS) entry which is preliminary data.</text>
</comment>
<accession>A0A1B9N821</accession>
<proteinExistence type="predicted"/>
<reference evidence="1 2" key="1">
    <citation type="submission" date="2016-05" db="EMBL/GenBank/DDBJ databases">
        <authorList>
            <person name="Lavstsen T."/>
            <person name="Jespersen J.S."/>
        </authorList>
    </citation>
    <scope>NUCLEOTIDE SEQUENCE [LARGE SCALE GENOMIC DNA]</scope>
    <source>
        <strain evidence="1 2">YLB-01</strain>
    </source>
</reference>
<dbReference type="RefSeq" id="WP_067027873.1">
    <property type="nucleotide sequence ID" value="NZ_CP038256.1"/>
</dbReference>
<evidence type="ECO:0000313" key="2">
    <source>
        <dbReference type="Proteomes" id="UP000093355"/>
    </source>
</evidence>
<evidence type="ECO:0000313" key="1">
    <source>
        <dbReference type="EMBL" id="OCG72740.1"/>
    </source>
</evidence>
<gene>
    <name evidence="1" type="ORF">A7J15_10935</name>
</gene>
<dbReference type="AlphaFoldDB" id="A0A1B9N821"/>
<protein>
    <submittedName>
        <fullName evidence="1">Uncharacterized protein</fullName>
    </submittedName>
</protein>
<dbReference type="STRING" id="904291.A7J15_10935"/>
<dbReference type="Proteomes" id="UP000093355">
    <property type="component" value="Unassembled WGS sequence"/>
</dbReference>
<organism evidence="1 2">
    <name type="scientific">Microbacterium sediminis</name>
    <dbReference type="NCBI Taxonomy" id="904291"/>
    <lineage>
        <taxon>Bacteria</taxon>
        <taxon>Bacillati</taxon>
        <taxon>Actinomycetota</taxon>
        <taxon>Actinomycetes</taxon>
        <taxon>Micrococcales</taxon>
        <taxon>Microbacteriaceae</taxon>
        <taxon>Microbacterium</taxon>
    </lineage>
</organism>